<dbReference type="CDD" id="cd00200">
    <property type="entry name" value="WD40"/>
    <property type="match status" value="1"/>
</dbReference>
<keyword evidence="4" id="KW-0472">Membrane</keyword>
<dbReference type="SUPFAM" id="SSF50978">
    <property type="entry name" value="WD40 repeat-like"/>
    <property type="match status" value="1"/>
</dbReference>
<dbReference type="EMBL" id="VIRS01000027">
    <property type="protein sequence ID" value="TQS41321.1"/>
    <property type="molecule type" value="Genomic_DNA"/>
</dbReference>
<dbReference type="PANTHER" id="PTHR44019">
    <property type="entry name" value="WD REPEAT-CONTAINING PROTEIN 55"/>
    <property type="match status" value="1"/>
</dbReference>
<keyword evidence="1 3" id="KW-0853">WD repeat</keyword>
<evidence type="ECO:0000313" key="6">
    <source>
        <dbReference type="Proteomes" id="UP000317982"/>
    </source>
</evidence>
<dbReference type="PANTHER" id="PTHR44019:SF8">
    <property type="entry name" value="POC1 CENTRIOLAR PROTEIN HOMOLOG"/>
    <property type="match status" value="1"/>
</dbReference>
<evidence type="ECO:0000256" key="3">
    <source>
        <dbReference type="PROSITE-ProRule" id="PRU00221"/>
    </source>
</evidence>
<keyword evidence="2" id="KW-0677">Repeat</keyword>
<name>A0A545AJ28_9ACTN</name>
<dbReference type="OrthoDB" id="134501at2"/>
<evidence type="ECO:0000256" key="1">
    <source>
        <dbReference type="ARBA" id="ARBA00022574"/>
    </source>
</evidence>
<dbReference type="InterPro" id="IPR015943">
    <property type="entry name" value="WD40/YVTN_repeat-like_dom_sf"/>
</dbReference>
<feature type="repeat" description="WD" evidence="3">
    <location>
        <begin position="366"/>
        <end position="392"/>
    </location>
</feature>
<dbReference type="InParanoid" id="A0A545AJ28"/>
<dbReference type="InterPro" id="IPR036322">
    <property type="entry name" value="WD40_repeat_dom_sf"/>
</dbReference>
<accession>A0A545AJ28</accession>
<dbReference type="AlphaFoldDB" id="A0A545AJ28"/>
<evidence type="ECO:0000313" key="5">
    <source>
        <dbReference type="EMBL" id="TQS41321.1"/>
    </source>
</evidence>
<dbReference type="Pfam" id="PF00400">
    <property type="entry name" value="WD40"/>
    <property type="match status" value="4"/>
</dbReference>
<feature type="transmembrane region" description="Helical" evidence="4">
    <location>
        <begin position="38"/>
        <end position="61"/>
    </location>
</feature>
<reference evidence="5 6" key="1">
    <citation type="submission" date="2019-07" db="EMBL/GenBank/DDBJ databases">
        <title>Cryptosporangium phraense sp. nov., isolated from plant litter.</title>
        <authorList>
            <person name="Suriyachadkun C."/>
        </authorList>
    </citation>
    <scope>NUCLEOTIDE SEQUENCE [LARGE SCALE GENOMIC DNA]</scope>
    <source>
        <strain evidence="5 6">A-T 5661</strain>
    </source>
</reference>
<dbReference type="RefSeq" id="WP_142708192.1">
    <property type="nucleotide sequence ID" value="NZ_VIRS01000027.1"/>
</dbReference>
<evidence type="ECO:0000256" key="2">
    <source>
        <dbReference type="ARBA" id="ARBA00022737"/>
    </source>
</evidence>
<dbReference type="InterPro" id="IPR050505">
    <property type="entry name" value="WDR55/POC1"/>
</dbReference>
<feature type="repeat" description="WD" evidence="3">
    <location>
        <begin position="231"/>
        <end position="272"/>
    </location>
</feature>
<keyword evidence="6" id="KW-1185">Reference proteome</keyword>
<dbReference type="Gene3D" id="2.130.10.10">
    <property type="entry name" value="YVTN repeat-like/Quinoprotein amine dehydrogenase"/>
    <property type="match status" value="2"/>
</dbReference>
<keyword evidence="4" id="KW-1133">Transmembrane helix</keyword>
<protein>
    <submittedName>
        <fullName evidence="5">WD40 repeat domain-containing protein</fullName>
    </submittedName>
</protein>
<dbReference type="SMART" id="SM00320">
    <property type="entry name" value="WD40"/>
    <property type="match status" value="7"/>
</dbReference>
<gene>
    <name evidence="5" type="ORF">FL583_29855</name>
</gene>
<organism evidence="5 6">
    <name type="scientific">Cryptosporangium phraense</name>
    <dbReference type="NCBI Taxonomy" id="2593070"/>
    <lineage>
        <taxon>Bacteria</taxon>
        <taxon>Bacillati</taxon>
        <taxon>Actinomycetota</taxon>
        <taxon>Actinomycetes</taxon>
        <taxon>Cryptosporangiales</taxon>
        <taxon>Cryptosporangiaceae</taxon>
        <taxon>Cryptosporangium</taxon>
    </lineage>
</organism>
<dbReference type="InterPro" id="IPR001680">
    <property type="entry name" value="WD40_rpt"/>
</dbReference>
<dbReference type="PROSITE" id="PS50294">
    <property type="entry name" value="WD_REPEATS_REGION"/>
    <property type="match status" value="3"/>
</dbReference>
<comment type="caution">
    <text evidence="5">The sequence shown here is derived from an EMBL/GenBank/DDBJ whole genome shotgun (WGS) entry which is preliminary data.</text>
</comment>
<sequence>MQFELDRDHAFAARIQALLAGEEDPEFVDEPPVKRSNWSWILGGAAVLLIVGMAAAAVLAYPRANRAETPTVAASPSPSPFGPTWKIAANVDVKANDIKFDRQYGDLFATANTDGTITLFKVGRKSRLARFDSTMGAMTSGAQDLKSLDFSADGKRLVAGGMRGSVEIWNLDTGKLVTKPFGAGRMGVINGVSFAPDRQSVATASADGTVRLWNPYNGQQIGEPITTAPEGSEYKVAATAVQFSPNGKVLATLSDDGSVAFFDAESHERIRQADSPSTTVGTIGDELVYRPDGRVVATVSASGLHMWDARTGKTLKAAKTDSIGAFAFRPDGKMLACASIAGPVRLYDPATLAPVGNPPPGEFRFVDAMSFSPTGKYLAAAETDGSVRIWST</sequence>
<proteinExistence type="predicted"/>
<dbReference type="PROSITE" id="PS50082">
    <property type="entry name" value="WD_REPEATS_2"/>
    <property type="match status" value="4"/>
</dbReference>
<feature type="repeat" description="WD" evidence="3">
    <location>
        <begin position="182"/>
        <end position="223"/>
    </location>
</feature>
<dbReference type="Proteomes" id="UP000317982">
    <property type="component" value="Unassembled WGS sequence"/>
</dbReference>
<evidence type="ECO:0000256" key="4">
    <source>
        <dbReference type="SAM" id="Phobius"/>
    </source>
</evidence>
<feature type="repeat" description="WD" evidence="3">
    <location>
        <begin position="138"/>
        <end position="179"/>
    </location>
</feature>
<keyword evidence="4" id="KW-0812">Transmembrane</keyword>